<keyword evidence="4" id="KW-1185">Reference proteome</keyword>
<keyword evidence="1" id="KW-0696">RNA-directed RNA polymerase</keyword>
<comment type="similarity">
    <text evidence="1">Belongs to the RdRP family.</text>
</comment>
<evidence type="ECO:0000256" key="1">
    <source>
        <dbReference type="RuleBase" id="RU363098"/>
    </source>
</evidence>
<organism evidence="3 4">
    <name type="scientific">Puccinia triticina</name>
    <dbReference type="NCBI Taxonomy" id="208348"/>
    <lineage>
        <taxon>Eukaryota</taxon>
        <taxon>Fungi</taxon>
        <taxon>Dikarya</taxon>
        <taxon>Basidiomycota</taxon>
        <taxon>Pucciniomycotina</taxon>
        <taxon>Pucciniomycetes</taxon>
        <taxon>Pucciniales</taxon>
        <taxon>Pucciniaceae</taxon>
        <taxon>Puccinia</taxon>
    </lineage>
</organism>
<dbReference type="InterPro" id="IPR007855">
    <property type="entry name" value="RDRP"/>
</dbReference>
<dbReference type="EC" id="2.7.7.48" evidence="1"/>
<accession>A0ABY7D4T0</accession>
<evidence type="ECO:0000313" key="3">
    <source>
        <dbReference type="EMBL" id="WAQ91277.1"/>
    </source>
</evidence>
<keyword evidence="1" id="KW-0694">RNA-binding</keyword>
<name>A0ABY7D4T0_9BASI</name>
<comment type="catalytic activity">
    <reaction evidence="1">
        <text>RNA(n) + a ribonucleoside 5'-triphosphate = RNA(n+1) + diphosphate</text>
        <dbReference type="Rhea" id="RHEA:21248"/>
        <dbReference type="Rhea" id="RHEA-COMP:14527"/>
        <dbReference type="Rhea" id="RHEA-COMP:17342"/>
        <dbReference type="ChEBI" id="CHEBI:33019"/>
        <dbReference type="ChEBI" id="CHEBI:61557"/>
        <dbReference type="ChEBI" id="CHEBI:140395"/>
        <dbReference type="EC" id="2.7.7.48"/>
    </reaction>
</comment>
<feature type="domain" description="RDRP core" evidence="2">
    <location>
        <begin position="309"/>
        <end position="752"/>
    </location>
</feature>
<dbReference type="RefSeq" id="XP_053026832.1">
    <property type="nucleotide sequence ID" value="XM_053162846.1"/>
</dbReference>
<proteinExistence type="inferred from homology"/>
<dbReference type="InterPro" id="IPR057596">
    <property type="entry name" value="RDRP_core"/>
</dbReference>
<dbReference type="Proteomes" id="UP001164743">
    <property type="component" value="Chromosome 14A"/>
</dbReference>
<evidence type="ECO:0000313" key="4">
    <source>
        <dbReference type="Proteomes" id="UP001164743"/>
    </source>
</evidence>
<keyword evidence="1" id="KW-0548">Nucleotidyltransferase</keyword>
<keyword evidence="1" id="KW-0808">Transferase</keyword>
<dbReference type="Pfam" id="PF05183">
    <property type="entry name" value="RdRP"/>
    <property type="match status" value="1"/>
</dbReference>
<sequence length="1003" mass="113564">MSYTLVEPMIGVTMSEKPVPDAKPNIEAAEIEEIEPFPDPEERAHAERTAPYTRNENLESVTRYFDQPTDLQLSQLNNHLIKWEVARSIIVCPGEDQQKVLASDLPTDPRLLNLSAIVPGCGLEYDYDTQLSSVIDQLKQEMQSEGDDSSVESAIEKLIRSGEVRFAFDLSSDIVDYTWKYKMTNARLATSNELLRTYGSDCWIQFHLKGISLSPSQGPAISGAHKVPESNYVGQQYTWALFDPVGLPPNIFLQVWNNDHISTKGMKSLKFQFKIPVYVKSSRRWKEVQCDIVVPRMRIEIKFGKPTDEVLMTDGAAAISWGAAMSIKETLGLNHLPAAYQARILKSKGLWYLSRDQDKSAHWIEIRASQWKGDVRRTADDPIMFNICNFSTRAKTGHVNRQSIPVIVSRNVPVSVFTDRQRATFKAVLDELTSTNPVTLAQALEVHGHLLNIKAKRLATVTNSYIRKDMDEDGFAWERYSNRPYSPMEEIVELLKSGFSARNNRVVDRLNYAGKQICEKMMNFKVEVGSSVTVYAIPDPTGTLKEGEVFLRLSRFRDPTTSLPVNVLKGSCVVARSPCVLPTDARKVKAVINQRLACYEDVLVCSIQGKKSLLDYLSGGDYDGDVVIVIWDDAFTENFVNAVDSEYQLPTERYNNFFSDTVTMAASGRGSCLPTMKVQDFLTLKKENRTFEREFRRAQLVSLFQPVAYGRYSRMHKVCEYLFGIGHTLTMKLGYVYTKCLDAAKQGIILKAEADYELKREFEEAIGGLDEGSGDWNYGDRGIAKEYLEVKREHVLEAIAITGEEEARKFLFTLKNLKVESNDPVLSLPWLKFEKTVKSNLHDARALMKFIKSNAEECFNQYQMAFVFKDGQHHPTLPCKDGKIDRSNFEAAGKTFWIDGQFDNAIEAVKHDPKSLIFLRGKGKVEYNNLRASALAAIAPEQNFFPFHVVFNELCHIRSAASEIGFQARAGFKRVGHLPRAYAPEFWQAMMTRKCLLPPEKVE</sequence>
<evidence type="ECO:0000259" key="2">
    <source>
        <dbReference type="Pfam" id="PF05183"/>
    </source>
</evidence>
<reference evidence="3" key="1">
    <citation type="submission" date="2022-10" db="EMBL/GenBank/DDBJ databases">
        <title>Puccinia triticina Genome sequencing and assembly.</title>
        <authorList>
            <person name="Li C."/>
        </authorList>
    </citation>
    <scope>NUCLEOTIDE SEQUENCE</scope>
    <source>
        <strain evidence="3">Pt15</strain>
    </source>
</reference>
<dbReference type="PANTHER" id="PTHR23079:SF55">
    <property type="entry name" value="RNA-DIRECTED RNA POLYMERASE"/>
    <property type="match status" value="1"/>
</dbReference>
<gene>
    <name evidence="3" type="ORF">PtA15_14A159</name>
</gene>
<dbReference type="EMBL" id="CP110434">
    <property type="protein sequence ID" value="WAQ91277.1"/>
    <property type="molecule type" value="Genomic_DNA"/>
</dbReference>
<dbReference type="PANTHER" id="PTHR23079">
    <property type="entry name" value="RNA-DEPENDENT RNA POLYMERASE"/>
    <property type="match status" value="1"/>
</dbReference>
<protein>
    <recommendedName>
        <fullName evidence="1">RNA-dependent RNA polymerase</fullName>
        <ecNumber evidence="1">2.7.7.48</ecNumber>
    </recommendedName>
</protein>
<dbReference type="GeneID" id="77803741"/>